<dbReference type="AlphaFoldDB" id="A0A8H3AC34"/>
<feature type="compositionally biased region" description="Low complexity" evidence="1">
    <location>
        <begin position="82"/>
        <end position="94"/>
    </location>
</feature>
<protein>
    <submittedName>
        <fullName evidence="3">Uncharacterized protein</fullName>
    </submittedName>
</protein>
<feature type="compositionally biased region" description="Basic and acidic residues" evidence="1">
    <location>
        <begin position="10"/>
        <end position="32"/>
    </location>
</feature>
<name>A0A8H3AC34_9AGAM</name>
<keyword evidence="2" id="KW-0472">Membrane</keyword>
<evidence type="ECO:0000256" key="1">
    <source>
        <dbReference type="SAM" id="MobiDB-lite"/>
    </source>
</evidence>
<feature type="compositionally biased region" description="Gly residues" evidence="1">
    <location>
        <begin position="41"/>
        <end position="63"/>
    </location>
</feature>
<keyword evidence="2" id="KW-0812">Transmembrane</keyword>
<feature type="region of interest" description="Disordered" evidence="1">
    <location>
        <begin position="1"/>
        <end position="99"/>
    </location>
</feature>
<evidence type="ECO:0000313" key="4">
    <source>
        <dbReference type="Proteomes" id="UP000663841"/>
    </source>
</evidence>
<dbReference type="OrthoDB" id="3139714at2759"/>
<keyword evidence="2" id="KW-1133">Transmembrane helix</keyword>
<comment type="caution">
    <text evidence="3">The sequence shown here is derived from an EMBL/GenBank/DDBJ whole genome shotgun (WGS) entry which is preliminary data.</text>
</comment>
<dbReference type="EMBL" id="CAJMWW010000071">
    <property type="protein sequence ID" value="CAE6418261.1"/>
    <property type="molecule type" value="Genomic_DNA"/>
</dbReference>
<feature type="compositionally biased region" description="Low complexity" evidence="1">
    <location>
        <begin position="64"/>
        <end position="73"/>
    </location>
</feature>
<evidence type="ECO:0000313" key="3">
    <source>
        <dbReference type="EMBL" id="CAE6418261.1"/>
    </source>
</evidence>
<accession>A0A8H3AC34</accession>
<feature type="transmembrane region" description="Helical" evidence="2">
    <location>
        <begin position="344"/>
        <end position="367"/>
    </location>
</feature>
<organism evidence="3 4">
    <name type="scientific">Rhizoctonia solani</name>
    <dbReference type="NCBI Taxonomy" id="456999"/>
    <lineage>
        <taxon>Eukaryota</taxon>
        <taxon>Fungi</taxon>
        <taxon>Dikarya</taxon>
        <taxon>Basidiomycota</taxon>
        <taxon>Agaricomycotina</taxon>
        <taxon>Agaricomycetes</taxon>
        <taxon>Cantharellales</taxon>
        <taxon>Ceratobasidiaceae</taxon>
        <taxon>Rhizoctonia</taxon>
    </lineage>
</organism>
<sequence length="370" mass="38435">MRISIANTHQYRDSGSEELDRRENVDLIRELASHIVPRNPRGGGKGGGGKGGGGKGGSSGGSSWGSSGSSNNGGFNGGSRGGVSFSNGRGSSTYGSGGGSTSIISSGAFSGRTIGGGTRGQVYGNSRYGSGYTYGSGGSSVAGRGFPFGYWPVYVPIGGGAAYYGYHEYGPARNTSRPGGEMQQALVRSTSWPAVNTRRWLEGRQNTNSTNSTTPVANNATASYYIVGDADTVAAIMDELVDACSVVRTSGVAINETNPSIYFEQAVQFYRASSFMLVLTSYNNTANRTPINGTEPSTAIPDTPLPAGTDMNFLNCLNTTIGASIPIMDAENNPSSTSPSSNSALANLQALGGMNVFGLLWIFLWLFKLL</sequence>
<dbReference type="Proteomes" id="UP000663841">
    <property type="component" value="Unassembled WGS sequence"/>
</dbReference>
<reference evidence="3" key="1">
    <citation type="submission" date="2021-01" db="EMBL/GenBank/DDBJ databases">
        <authorList>
            <person name="Kaushik A."/>
        </authorList>
    </citation>
    <scope>NUCLEOTIDE SEQUENCE</scope>
    <source>
        <strain evidence="3">AG3-T5</strain>
    </source>
</reference>
<gene>
    <name evidence="3" type="ORF">RDB_LOCUS38171</name>
</gene>
<evidence type="ECO:0000256" key="2">
    <source>
        <dbReference type="SAM" id="Phobius"/>
    </source>
</evidence>
<proteinExistence type="predicted"/>